<reference evidence="10" key="1">
    <citation type="submission" date="2022-08" db="EMBL/GenBank/DDBJ databases">
        <authorList>
            <person name="Gutierrez-Valencia J."/>
        </authorList>
    </citation>
    <scope>NUCLEOTIDE SEQUENCE</scope>
</reference>
<organism evidence="10 11">
    <name type="scientific">Linum tenue</name>
    <dbReference type="NCBI Taxonomy" id="586396"/>
    <lineage>
        <taxon>Eukaryota</taxon>
        <taxon>Viridiplantae</taxon>
        <taxon>Streptophyta</taxon>
        <taxon>Embryophyta</taxon>
        <taxon>Tracheophyta</taxon>
        <taxon>Spermatophyta</taxon>
        <taxon>Magnoliopsida</taxon>
        <taxon>eudicotyledons</taxon>
        <taxon>Gunneridae</taxon>
        <taxon>Pentapetalae</taxon>
        <taxon>rosids</taxon>
        <taxon>fabids</taxon>
        <taxon>Malpighiales</taxon>
        <taxon>Linaceae</taxon>
        <taxon>Linum</taxon>
    </lineage>
</organism>
<dbReference type="Pfam" id="PF12142">
    <property type="entry name" value="PPO1_DWL"/>
    <property type="match status" value="1"/>
</dbReference>
<dbReference type="PROSITE" id="PS00498">
    <property type="entry name" value="TYROSINASE_2"/>
    <property type="match status" value="1"/>
</dbReference>
<evidence type="ECO:0000256" key="5">
    <source>
        <dbReference type="ARBA" id="ARBA00023002"/>
    </source>
</evidence>
<accession>A0AAV0KH15</accession>
<comment type="cofactor">
    <cofactor evidence="1">
        <name>Cu(2+)</name>
        <dbReference type="ChEBI" id="CHEBI:29036"/>
    </cofactor>
</comment>
<keyword evidence="7" id="KW-1015">Disulfide bond</keyword>
<keyword evidence="11" id="KW-1185">Reference proteome</keyword>
<dbReference type="Proteomes" id="UP001154282">
    <property type="component" value="Unassembled WGS sequence"/>
</dbReference>
<evidence type="ECO:0000313" key="11">
    <source>
        <dbReference type="Proteomes" id="UP001154282"/>
    </source>
</evidence>
<dbReference type="Gene3D" id="1.10.1280.10">
    <property type="entry name" value="Di-copper center containing domain from catechol oxidase"/>
    <property type="match status" value="1"/>
</dbReference>
<sequence>MHDLSKLWSVHLYHYLITKFNFTKNTQNTLDYYLIHHNTRLSGLFIHGYHSPQFSQNYHPSSPRKPKPKNTQNMASFASFTAPSAATAAAYPKTPQLSAATKPPTHISHHYSSPAGHRRRTRQPLHITCDSTAPNNTPVPDNHSPTSRRDLLLGLGAGATTALTLDPFSAALARPVRGPSIEACVRATAGDQTFACCPPSFAGVDIMDFQLPSASEPVRIRRPAHLAGLDPVWLDKYKRAIKAMRCLPNDDPRSYIQQARVHCAYCNGAYVQADDTNKGLQIHYSWLFLPFHRYYIYFYERILGKLIDDPTFALPFWNWDHEDGMPIADMFKDTESPLYDPLRNPAHQLPTSLLDLDYNKRQPAVRTKEEQVRVNYAVVYNNMVSGAKRRLEFFGAKYRTGSAVPVRQSSGSCENLHNPAHIWVGDSSRALGEDMGNFYSSGRDPLFYVHHGNVDRLWNVWKTIGKFRFDFDDYDYLNASFLFYDENAKPVRVKVKDCLDNKLMRYDYEERPLPWRNFQKTPASSATVANIFGGEKTANAAEAPAVELTPLTEFPLALDSVVSVSVARPKKSRTAAEKEAQSEVLVVYGIELQGDKVVKFDVVVNDDPANPSGPDKFEYAGSFLNVPHDSMKFATNLRLDITDLVGDIGADDDDELVVTLVPRVADGPVTIAGVRIELQN</sequence>
<gene>
    <name evidence="10" type="ORF">LITE_LOCUS18850</name>
</gene>
<evidence type="ECO:0000256" key="8">
    <source>
        <dbReference type="SAM" id="MobiDB-lite"/>
    </source>
</evidence>
<dbReference type="GO" id="GO:0004097">
    <property type="term" value="F:catechol oxidase activity"/>
    <property type="evidence" value="ECO:0007669"/>
    <property type="project" value="InterPro"/>
</dbReference>
<comment type="similarity">
    <text evidence="2">Belongs to the tyrosinase family.</text>
</comment>
<comment type="caution">
    <text evidence="10">The sequence shown here is derived from an EMBL/GenBank/DDBJ whole genome shotgun (WGS) entry which is preliminary data.</text>
</comment>
<evidence type="ECO:0000256" key="4">
    <source>
        <dbReference type="ARBA" id="ARBA00022784"/>
    </source>
</evidence>
<evidence type="ECO:0000313" key="10">
    <source>
        <dbReference type="EMBL" id="CAI0421644.1"/>
    </source>
</evidence>
<evidence type="ECO:0000256" key="1">
    <source>
        <dbReference type="ARBA" id="ARBA00001973"/>
    </source>
</evidence>
<keyword evidence="3" id="KW-0479">Metal-binding</keyword>
<dbReference type="PRINTS" id="PR00092">
    <property type="entry name" value="TYROSINASE"/>
</dbReference>
<dbReference type="EMBL" id="CAMGYJ010000005">
    <property type="protein sequence ID" value="CAI0421644.1"/>
    <property type="molecule type" value="Genomic_DNA"/>
</dbReference>
<dbReference type="AlphaFoldDB" id="A0AAV0KH15"/>
<feature type="region of interest" description="Disordered" evidence="8">
    <location>
        <begin position="96"/>
        <end position="150"/>
    </location>
</feature>
<proteinExistence type="inferred from homology"/>
<evidence type="ECO:0000256" key="3">
    <source>
        <dbReference type="ARBA" id="ARBA00022723"/>
    </source>
</evidence>
<dbReference type="PANTHER" id="PTHR11474:SF76">
    <property type="entry name" value="SHKT DOMAIN-CONTAINING PROTEIN"/>
    <property type="match status" value="1"/>
</dbReference>
<dbReference type="InterPro" id="IPR008922">
    <property type="entry name" value="Di-copper_centre_dom_sf"/>
</dbReference>
<dbReference type="Pfam" id="PF12143">
    <property type="entry name" value="PPO1_KFDV"/>
    <property type="match status" value="1"/>
</dbReference>
<dbReference type="InterPro" id="IPR002227">
    <property type="entry name" value="Tyrosinase_Cu-bd"/>
</dbReference>
<evidence type="ECO:0000256" key="7">
    <source>
        <dbReference type="ARBA" id="ARBA00023157"/>
    </source>
</evidence>
<feature type="compositionally biased region" description="Polar residues" evidence="8">
    <location>
        <begin position="129"/>
        <end position="145"/>
    </location>
</feature>
<evidence type="ECO:0000259" key="9">
    <source>
        <dbReference type="PROSITE" id="PS00498"/>
    </source>
</evidence>
<dbReference type="InterPro" id="IPR050316">
    <property type="entry name" value="Tyrosinase/Hemocyanin"/>
</dbReference>
<evidence type="ECO:0000256" key="2">
    <source>
        <dbReference type="ARBA" id="ARBA00009928"/>
    </source>
</evidence>
<protein>
    <recommendedName>
        <fullName evidence="9">Tyrosinase copper-binding domain-containing protein</fullName>
    </recommendedName>
</protein>
<dbReference type="PANTHER" id="PTHR11474">
    <property type="entry name" value="TYROSINASE FAMILY MEMBER"/>
    <property type="match status" value="1"/>
</dbReference>
<evidence type="ECO:0000256" key="6">
    <source>
        <dbReference type="ARBA" id="ARBA00023008"/>
    </source>
</evidence>
<keyword evidence="6" id="KW-0186">Copper</keyword>
<dbReference type="GO" id="GO:0046872">
    <property type="term" value="F:metal ion binding"/>
    <property type="evidence" value="ECO:0007669"/>
    <property type="project" value="UniProtKB-KW"/>
</dbReference>
<feature type="domain" description="Tyrosinase copper-binding" evidence="9">
    <location>
        <begin position="444"/>
        <end position="455"/>
    </location>
</feature>
<keyword evidence="5" id="KW-0560">Oxidoreductase</keyword>
<keyword evidence="4" id="KW-0883">Thioether bond</keyword>
<name>A0AAV0KH15_9ROSI</name>
<dbReference type="InterPro" id="IPR022739">
    <property type="entry name" value="Polyphenol_oxidase_cen"/>
</dbReference>
<dbReference type="SUPFAM" id="SSF48056">
    <property type="entry name" value="Di-copper centre-containing domain"/>
    <property type="match status" value="1"/>
</dbReference>
<dbReference type="Pfam" id="PF00264">
    <property type="entry name" value="Tyrosinase"/>
    <property type="match status" value="1"/>
</dbReference>
<dbReference type="InterPro" id="IPR022740">
    <property type="entry name" value="Polyphenol_oxidase_C"/>
</dbReference>